<dbReference type="InterPro" id="IPR003594">
    <property type="entry name" value="HATPase_dom"/>
</dbReference>
<evidence type="ECO:0000256" key="5">
    <source>
        <dbReference type="ARBA" id="ARBA00022553"/>
    </source>
</evidence>
<evidence type="ECO:0000256" key="10">
    <source>
        <dbReference type="ARBA" id="ARBA00023136"/>
    </source>
</evidence>
<accession>F3KZS4</accession>
<dbReference type="InterPro" id="IPR038377">
    <property type="entry name" value="Na/Glc_symporter_sf"/>
</dbReference>
<keyword evidence="7" id="KW-0812">Transmembrane</keyword>
<dbReference type="Pfam" id="PF02518">
    <property type="entry name" value="HATPase_c"/>
    <property type="match status" value="1"/>
</dbReference>
<dbReference type="InterPro" id="IPR036097">
    <property type="entry name" value="HisK_dim/P_sf"/>
</dbReference>
<keyword evidence="6" id="KW-0808">Transferase</keyword>
<evidence type="ECO:0000256" key="8">
    <source>
        <dbReference type="ARBA" id="ARBA00022777"/>
    </source>
</evidence>
<dbReference type="AlphaFoldDB" id="F3KZS4"/>
<dbReference type="SMART" id="SM00388">
    <property type="entry name" value="HisKA"/>
    <property type="match status" value="1"/>
</dbReference>
<dbReference type="Gene3D" id="1.20.1730.10">
    <property type="entry name" value="Sodium/glucose cotransporter"/>
    <property type="match status" value="1"/>
</dbReference>
<dbReference type="PROSITE" id="PS50109">
    <property type="entry name" value="HIS_KIN"/>
    <property type="match status" value="1"/>
</dbReference>
<dbReference type="CDD" id="cd10322">
    <property type="entry name" value="SLC5sbd"/>
    <property type="match status" value="1"/>
</dbReference>
<dbReference type="EMBL" id="AEIG01000014">
    <property type="protein sequence ID" value="EGG30503.1"/>
    <property type="molecule type" value="Genomic_DNA"/>
</dbReference>
<comment type="similarity">
    <text evidence="3">Belongs to the sodium:solute symporter (SSF) (TC 2.A.21) family.</text>
</comment>
<comment type="subcellular location">
    <subcellularLocation>
        <location evidence="2">Membrane</location>
        <topology evidence="2">Multi-pass membrane protein</topology>
    </subcellularLocation>
</comment>
<dbReference type="PANTHER" id="PTHR43047">
    <property type="entry name" value="TWO-COMPONENT HISTIDINE PROTEIN KINASE"/>
    <property type="match status" value="1"/>
</dbReference>
<gene>
    <name evidence="11" type="ORF">IMCC3088_481</name>
</gene>
<keyword evidence="9" id="KW-1133">Transmembrane helix</keyword>
<protein>
    <recommendedName>
        <fullName evidence="4">histidine kinase</fullName>
        <ecNumber evidence="4">2.7.13.3</ecNumber>
    </recommendedName>
</protein>
<dbReference type="SMART" id="SM00387">
    <property type="entry name" value="HATPase_c"/>
    <property type="match status" value="1"/>
</dbReference>
<dbReference type="Proteomes" id="UP000005615">
    <property type="component" value="Unassembled WGS sequence"/>
</dbReference>
<dbReference type="Pfam" id="PF00512">
    <property type="entry name" value="HisKA"/>
    <property type="match status" value="1"/>
</dbReference>
<dbReference type="PROSITE" id="PS50112">
    <property type="entry name" value="PAS"/>
    <property type="match status" value="1"/>
</dbReference>
<dbReference type="PRINTS" id="PR00344">
    <property type="entry name" value="BCTRLSENSOR"/>
</dbReference>
<evidence type="ECO:0000256" key="7">
    <source>
        <dbReference type="ARBA" id="ARBA00022692"/>
    </source>
</evidence>
<comment type="caution">
    <text evidence="11">The sequence shown here is derived from an EMBL/GenBank/DDBJ whole genome shotgun (WGS) entry which is preliminary data.</text>
</comment>
<dbReference type="InterPro" id="IPR004358">
    <property type="entry name" value="Sig_transdc_His_kin-like_C"/>
</dbReference>
<dbReference type="Pfam" id="PF12860">
    <property type="entry name" value="PAS_7"/>
    <property type="match status" value="1"/>
</dbReference>
<evidence type="ECO:0000256" key="2">
    <source>
        <dbReference type="ARBA" id="ARBA00004141"/>
    </source>
</evidence>
<organism evidence="11 12">
    <name type="scientific">Aequoribacter fuscus</name>
    <dbReference type="NCBI Taxonomy" id="2518989"/>
    <lineage>
        <taxon>Bacteria</taxon>
        <taxon>Pseudomonadati</taxon>
        <taxon>Pseudomonadota</taxon>
        <taxon>Gammaproteobacteria</taxon>
        <taxon>Cellvibrionales</taxon>
        <taxon>Halieaceae</taxon>
        <taxon>Aequoribacter</taxon>
    </lineage>
</organism>
<dbReference type="eggNOG" id="COG0591">
    <property type="taxonomic scope" value="Bacteria"/>
</dbReference>
<dbReference type="Gene3D" id="3.30.450.20">
    <property type="entry name" value="PAS domain"/>
    <property type="match status" value="1"/>
</dbReference>
<dbReference type="InterPro" id="IPR011006">
    <property type="entry name" value="CheY-like_superfamily"/>
</dbReference>
<dbReference type="SUPFAM" id="SSF47384">
    <property type="entry name" value="Homodimeric domain of signal transducing histidine kinase"/>
    <property type="match status" value="1"/>
</dbReference>
<dbReference type="STRING" id="2518989.IMCC3088_481"/>
<dbReference type="PROSITE" id="PS50110">
    <property type="entry name" value="RESPONSE_REGULATORY"/>
    <property type="match status" value="1"/>
</dbReference>
<dbReference type="GO" id="GO:0022857">
    <property type="term" value="F:transmembrane transporter activity"/>
    <property type="evidence" value="ECO:0007669"/>
    <property type="project" value="InterPro"/>
</dbReference>
<dbReference type="SUPFAM" id="SSF55785">
    <property type="entry name" value="PYP-like sensor domain (PAS domain)"/>
    <property type="match status" value="1"/>
</dbReference>
<dbReference type="GO" id="GO:0005886">
    <property type="term" value="C:plasma membrane"/>
    <property type="evidence" value="ECO:0007669"/>
    <property type="project" value="TreeGrafter"/>
</dbReference>
<dbReference type="SUPFAM" id="SSF52172">
    <property type="entry name" value="CheY-like"/>
    <property type="match status" value="1"/>
</dbReference>
<sequence>MISPTLLATLGIAYIFVLFLVAWLADRRVEAGRSLLSGKTIRGLVYALSLGVYCSSWTFYGAVGTANTSAWAHAPIYLGPILIMILAWPVFKRMVDTRRKQRVTSLADYLSARFGKRPSLALIVTVVAVAAVVPYIALQFKALAQAWQMINVHFADQTFQQLDTQSVPLIAGLLAIFTVLFGARRLDGSERHAGVMSAIAFESLIKLVSFLVVAFFALDYLGEDSALDPIPNFMPPLQSATLDADFIAKTLLSALAILCLPRQFHVSVVELQEGTRVGLSRWVFPLYLLCFLLLVIPISQAGTILFGENQQVSPDTWVQMIPLALDAPWVATAAFIGGISAATSMAIIATLSLSIMLTNEVVAPALMRLSAGTPSSLLRLGDNLKRVRRLLIVVIMVAAWWVTEVLVNVTWLTSIGFMSFLGAAQVAPGLIAGLYWRKAHGVAVMLGMCLGLSLWFYTCVIPFVFAGQYEWLSAGPWGLTWLSPSRFLNLDLGSVIANATFWSLGFNLVTLILLSLLLPMAASDKRQVALFFPEAERDATQLDFSLTLVRVSQIQALLTPFLRDHAYQSLWREFESAYEQRLLPGDRAPKFVVERVESILADIIGVASAHRAMEQLEYGQQLAFQDLAGMVTDASKHNSINRSLLESAVENLTQGIAVVDPELRLVAWNKRYEELFDYPPRFLYSGCPIERVYRFNAQRGILNTREGDIDSEIEKRLGWLREGNPHRIERTLPNGKVIDIRGNPLPQGGFVTTYIEVSDYHDLLAQLQDTRVALEAEVASGTKTLLETNTQLRKENRLRAEVESQLRDAGRSKSHFMSATSHDLLQPIHAARLFTASLQQNLSQGGEVNPGLVTHIDQSLRRAERLITDLREISRLDSGRHEPAVVDVALLDVLSPVLAELKAIGESKGLTLRCVPSTLWLRVDPAMLTRILQNLIGNAIRYTDRGKVLVGVRRRAAHAEIQVWDTGRGISLADQARVFQEFERIGRGDASQDDGLGLGLAIVQRYCDLLNIKLDMRSEEGRGSLFSVLVPVVTPSTTAPAITTESLAPRTASGRVLCLDNDQTIVAGMEQLITAMGLQVTTLTHERELMSLPAPVAQSIDVALVDYHLDDGTRGVDVITQWLSVLDKQLPVVVISADDSDSVRKAVAEAGFRFMPKPVNVGRLQALVSALLSKS</sequence>
<evidence type="ECO:0000313" key="11">
    <source>
        <dbReference type="EMBL" id="EGG30503.1"/>
    </source>
</evidence>
<keyword evidence="8 11" id="KW-0418">Kinase</keyword>
<keyword evidence="5" id="KW-0597">Phosphoprotein</keyword>
<evidence type="ECO:0000256" key="6">
    <source>
        <dbReference type="ARBA" id="ARBA00022679"/>
    </source>
</evidence>
<dbReference type="SUPFAM" id="SSF55874">
    <property type="entry name" value="ATPase domain of HSP90 chaperone/DNA topoisomerase II/histidine kinase"/>
    <property type="match status" value="1"/>
</dbReference>
<dbReference type="SMART" id="SM00448">
    <property type="entry name" value="REC"/>
    <property type="match status" value="1"/>
</dbReference>
<dbReference type="FunFam" id="3.30.565.10:FF:000049">
    <property type="entry name" value="Two-component sensor histidine kinase"/>
    <property type="match status" value="1"/>
</dbReference>
<evidence type="ECO:0000256" key="4">
    <source>
        <dbReference type="ARBA" id="ARBA00012438"/>
    </source>
</evidence>
<dbReference type="InterPro" id="IPR001734">
    <property type="entry name" value="Na/solute_symporter"/>
</dbReference>
<name>F3KZS4_9GAMM</name>
<dbReference type="InterPro" id="IPR036890">
    <property type="entry name" value="HATPase_C_sf"/>
</dbReference>
<dbReference type="eggNOG" id="COG4191">
    <property type="taxonomic scope" value="Bacteria"/>
</dbReference>
<evidence type="ECO:0000256" key="1">
    <source>
        <dbReference type="ARBA" id="ARBA00000085"/>
    </source>
</evidence>
<evidence type="ECO:0000256" key="9">
    <source>
        <dbReference type="ARBA" id="ARBA00022989"/>
    </source>
</evidence>
<dbReference type="EC" id="2.7.13.3" evidence="4"/>
<dbReference type="CDD" id="cd00082">
    <property type="entry name" value="HisKA"/>
    <property type="match status" value="1"/>
</dbReference>
<dbReference type="RefSeq" id="WP_009574915.1">
    <property type="nucleotide sequence ID" value="NZ_AEIG01000014.1"/>
</dbReference>
<keyword evidence="10" id="KW-0472">Membrane</keyword>
<dbReference type="GO" id="GO:0009927">
    <property type="term" value="F:histidine phosphotransfer kinase activity"/>
    <property type="evidence" value="ECO:0007669"/>
    <property type="project" value="TreeGrafter"/>
</dbReference>
<reference evidence="11 12" key="1">
    <citation type="journal article" date="2011" name="J. Bacteriol.">
        <title>Genome sequence of strain IMCC3088, a proteorhodopsin-containing marine bacterium belonging to the OM60/NOR5 clade.</title>
        <authorList>
            <person name="Jang Y."/>
            <person name="Oh H.M."/>
            <person name="Kang I."/>
            <person name="Lee K."/>
            <person name="Yang S.J."/>
            <person name="Cho J.C."/>
        </authorList>
    </citation>
    <scope>NUCLEOTIDE SEQUENCE [LARGE SCALE GENOMIC DNA]</scope>
    <source>
        <strain evidence="11 12">IMCC3088</strain>
    </source>
</reference>
<evidence type="ECO:0000313" key="12">
    <source>
        <dbReference type="Proteomes" id="UP000005615"/>
    </source>
</evidence>
<dbReference type="InterPro" id="IPR005467">
    <property type="entry name" value="His_kinase_dom"/>
</dbReference>
<dbReference type="OrthoDB" id="9764438at2"/>
<proteinExistence type="inferred from homology"/>
<dbReference type="PANTHER" id="PTHR43047:SF9">
    <property type="entry name" value="HISTIDINE KINASE"/>
    <property type="match status" value="1"/>
</dbReference>
<keyword evidence="12" id="KW-1185">Reference proteome</keyword>
<dbReference type="InterPro" id="IPR035965">
    <property type="entry name" value="PAS-like_dom_sf"/>
</dbReference>
<dbReference type="Gene3D" id="1.10.287.130">
    <property type="match status" value="1"/>
</dbReference>
<dbReference type="PROSITE" id="PS50283">
    <property type="entry name" value="NA_SOLUT_SYMP_3"/>
    <property type="match status" value="1"/>
</dbReference>
<evidence type="ECO:0000256" key="3">
    <source>
        <dbReference type="ARBA" id="ARBA00006434"/>
    </source>
</evidence>
<dbReference type="Gene3D" id="3.40.50.2300">
    <property type="match status" value="1"/>
</dbReference>
<dbReference type="InterPro" id="IPR003661">
    <property type="entry name" value="HisK_dim/P_dom"/>
</dbReference>
<dbReference type="Gene3D" id="3.30.565.10">
    <property type="entry name" value="Histidine kinase-like ATPase, C-terminal domain"/>
    <property type="match status" value="1"/>
</dbReference>
<dbReference type="GO" id="GO:0000155">
    <property type="term" value="F:phosphorelay sensor kinase activity"/>
    <property type="evidence" value="ECO:0007669"/>
    <property type="project" value="InterPro"/>
</dbReference>
<dbReference type="InterPro" id="IPR000014">
    <property type="entry name" value="PAS"/>
</dbReference>
<dbReference type="Pfam" id="PF00072">
    <property type="entry name" value="Response_reg"/>
    <property type="match status" value="1"/>
</dbReference>
<dbReference type="InterPro" id="IPR001789">
    <property type="entry name" value="Sig_transdc_resp-reg_receiver"/>
</dbReference>
<comment type="catalytic activity">
    <reaction evidence="1">
        <text>ATP + protein L-histidine = ADP + protein N-phospho-L-histidine.</text>
        <dbReference type="EC" id="2.7.13.3"/>
    </reaction>
</comment>